<dbReference type="PANTHER" id="PTHR10015:SF427">
    <property type="entry name" value="HEAT SHOCK FACTOR PROTEIN"/>
    <property type="match status" value="1"/>
</dbReference>
<dbReference type="SUPFAM" id="SSF46785">
    <property type="entry name" value="Winged helix' DNA-binding domain"/>
    <property type="match status" value="1"/>
</dbReference>
<keyword evidence="8" id="KW-0175">Coiled coil</keyword>
<feature type="region of interest" description="Disordered" evidence="9">
    <location>
        <begin position="1"/>
        <end position="54"/>
    </location>
</feature>
<comment type="similarity">
    <text evidence="2 7">Belongs to the HSF family.</text>
</comment>
<organism evidence="11">
    <name type="scientific">Lichtheimia ramosa</name>
    <dbReference type="NCBI Taxonomy" id="688394"/>
    <lineage>
        <taxon>Eukaryota</taxon>
        <taxon>Fungi</taxon>
        <taxon>Fungi incertae sedis</taxon>
        <taxon>Mucoromycota</taxon>
        <taxon>Mucoromycotina</taxon>
        <taxon>Mucoromycetes</taxon>
        <taxon>Mucorales</taxon>
        <taxon>Lichtheimiaceae</taxon>
        <taxon>Lichtheimia</taxon>
    </lineage>
</organism>
<dbReference type="SMART" id="SM00415">
    <property type="entry name" value="HSF"/>
    <property type="match status" value="1"/>
</dbReference>
<dbReference type="GO" id="GO:0003700">
    <property type="term" value="F:DNA-binding transcription factor activity"/>
    <property type="evidence" value="ECO:0007669"/>
    <property type="project" value="InterPro"/>
</dbReference>
<evidence type="ECO:0000256" key="4">
    <source>
        <dbReference type="ARBA" id="ARBA00023125"/>
    </source>
</evidence>
<accession>A0A077W9E2</accession>
<dbReference type="OrthoDB" id="60033at2759"/>
<evidence type="ECO:0000256" key="5">
    <source>
        <dbReference type="ARBA" id="ARBA00023163"/>
    </source>
</evidence>
<feature type="coiled-coil region" evidence="8">
    <location>
        <begin position="190"/>
        <end position="224"/>
    </location>
</feature>
<comment type="subcellular location">
    <subcellularLocation>
        <location evidence="1">Nucleus</location>
    </subcellularLocation>
</comment>
<feature type="region of interest" description="Disordered" evidence="9">
    <location>
        <begin position="246"/>
        <end position="272"/>
    </location>
</feature>
<dbReference type="GO" id="GO:0005634">
    <property type="term" value="C:nucleus"/>
    <property type="evidence" value="ECO:0007669"/>
    <property type="project" value="UniProtKB-SubCell"/>
</dbReference>
<feature type="compositionally biased region" description="Polar residues" evidence="9">
    <location>
        <begin position="37"/>
        <end position="54"/>
    </location>
</feature>
<dbReference type="InterPro" id="IPR000232">
    <property type="entry name" value="HSF_DNA-bd"/>
</dbReference>
<proteinExistence type="inferred from homology"/>
<feature type="compositionally biased region" description="Low complexity" evidence="9">
    <location>
        <begin position="301"/>
        <end position="324"/>
    </location>
</feature>
<dbReference type="PRINTS" id="PR00056">
    <property type="entry name" value="HSFDOMAIN"/>
</dbReference>
<evidence type="ECO:0000256" key="8">
    <source>
        <dbReference type="SAM" id="Coils"/>
    </source>
</evidence>
<evidence type="ECO:0000256" key="3">
    <source>
        <dbReference type="ARBA" id="ARBA00023015"/>
    </source>
</evidence>
<sequence>MDAQQYMLEQHSQHQSSSMTPVVSSNSNSGSTGSPSIVPQPTDTQHPTPKPAHTNTFVHKLYNMVVDNQYQHLIAWTYTGSSFVVCNIMEFSRDVLPKHFKHNNFSSFVRQLNMYGFHKVNKSPRGHRTLAENQIWEFSHPRFLRDRPDLLDEIKRKTIDNDTTKNRDNRDLHSHMTVMQVNHSEMMQRISHLSENFNQLVKELEETRKKQESQEELLRNMLNVITQQHGGTLPPELKADLEYEDRGGSATPSILITSPDMFPPTTSHYTRGGLTVQTHDLPAQQLSSLSPFGMVSDDDSSSLYSPHSPHTPTSQQQQQQQHSLAPRPNTPSDQFAATFINPLDSLSHHHPPR</sequence>
<keyword evidence="5" id="KW-0804">Transcription</keyword>
<evidence type="ECO:0000256" key="7">
    <source>
        <dbReference type="RuleBase" id="RU004020"/>
    </source>
</evidence>
<name>A0A077W9E2_9FUNG</name>
<feature type="domain" description="HSF-type DNA-binding" evidence="10">
    <location>
        <begin position="96"/>
        <end position="120"/>
    </location>
</feature>
<feature type="region of interest" description="Disordered" evidence="9">
    <location>
        <begin position="289"/>
        <end position="335"/>
    </location>
</feature>
<evidence type="ECO:0000313" key="11">
    <source>
        <dbReference type="EMBL" id="CDS03410.1"/>
    </source>
</evidence>
<gene>
    <name evidence="11" type="ORF">LRAMOSA00812</name>
</gene>
<evidence type="ECO:0000256" key="6">
    <source>
        <dbReference type="ARBA" id="ARBA00023242"/>
    </source>
</evidence>
<reference evidence="11" key="1">
    <citation type="journal article" date="2014" name="Genome Announc.">
        <title>De novo whole-genome sequence and genome annotation of Lichtheimia ramosa.</title>
        <authorList>
            <person name="Linde J."/>
            <person name="Schwartze V."/>
            <person name="Binder U."/>
            <person name="Lass-Florl C."/>
            <person name="Voigt K."/>
            <person name="Horn F."/>
        </authorList>
    </citation>
    <scope>NUCLEOTIDE SEQUENCE</scope>
    <source>
        <strain evidence="11">JMRC FSU:6197</strain>
    </source>
</reference>
<keyword evidence="4" id="KW-0238">DNA-binding</keyword>
<dbReference type="InterPro" id="IPR036388">
    <property type="entry name" value="WH-like_DNA-bd_sf"/>
</dbReference>
<dbReference type="InterPro" id="IPR036390">
    <property type="entry name" value="WH_DNA-bd_sf"/>
</dbReference>
<dbReference type="Gene3D" id="1.10.10.10">
    <property type="entry name" value="Winged helix-like DNA-binding domain superfamily/Winged helix DNA-binding domain"/>
    <property type="match status" value="1"/>
</dbReference>
<keyword evidence="6" id="KW-0539">Nucleus</keyword>
<evidence type="ECO:0000256" key="9">
    <source>
        <dbReference type="SAM" id="MobiDB-lite"/>
    </source>
</evidence>
<dbReference type="GO" id="GO:0043565">
    <property type="term" value="F:sequence-specific DNA binding"/>
    <property type="evidence" value="ECO:0007669"/>
    <property type="project" value="InterPro"/>
</dbReference>
<dbReference type="Pfam" id="PF00447">
    <property type="entry name" value="HSF_DNA-bind"/>
    <property type="match status" value="1"/>
</dbReference>
<dbReference type="FunFam" id="1.10.10.10:FF:000027">
    <property type="entry name" value="Heat shock transcription factor 1"/>
    <property type="match status" value="1"/>
</dbReference>
<evidence type="ECO:0000259" key="10">
    <source>
        <dbReference type="PROSITE" id="PS00434"/>
    </source>
</evidence>
<protein>
    <recommendedName>
        <fullName evidence="10">HSF-type DNA-binding domain-containing protein</fullName>
    </recommendedName>
</protein>
<evidence type="ECO:0000256" key="1">
    <source>
        <dbReference type="ARBA" id="ARBA00004123"/>
    </source>
</evidence>
<dbReference type="PROSITE" id="PS00434">
    <property type="entry name" value="HSF_DOMAIN"/>
    <property type="match status" value="1"/>
</dbReference>
<feature type="compositionally biased region" description="Low complexity" evidence="9">
    <location>
        <begin position="16"/>
        <end position="36"/>
    </location>
</feature>
<dbReference type="PANTHER" id="PTHR10015">
    <property type="entry name" value="HEAT SHOCK TRANSCRIPTION FACTOR"/>
    <property type="match status" value="1"/>
</dbReference>
<dbReference type="EMBL" id="LK023313">
    <property type="protein sequence ID" value="CDS03410.1"/>
    <property type="molecule type" value="Genomic_DNA"/>
</dbReference>
<evidence type="ECO:0000256" key="2">
    <source>
        <dbReference type="ARBA" id="ARBA00006403"/>
    </source>
</evidence>
<keyword evidence="3" id="KW-0805">Transcription regulation</keyword>
<dbReference type="AlphaFoldDB" id="A0A077W9E2"/>